<feature type="region of interest" description="Disordered" evidence="4">
    <location>
        <begin position="1274"/>
        <end position="1353"/>
    </location>
</feature>
<evidence type="ECO:0000313" key="7">
    <source>
        <dbReference type="Proteomes" id="UP001190640"/>
    </source>
</evidence>
<evidence type="ECO:0000259" key="5">
    <source>
        <dbReference type="PROSITE" id="PS50878"/>
    </source>
</evidence>
<evidence type="ECO:0000256" key="4">
    <source>
        <dbReference type="SAM" id="MobiDB-lite"/>
    </source>
</evidence>
<dbReference type="CDD" id="cd01647">
    <property type="entry name" value="RT_LTR"/>
    <property type="match status" value="1"/>
</dbReference>
<dbReference type="InterPro" id="IPR050951">
    <property type="entry name" value="Retrovirus_Pol_polyprotein"/>
</dbReference>
<dbReference type="Pfam" id="PF00665">
    <property type="entry name" value="rve"/>
    <property type="match status" value="1"/>
</dbReference>
<accession>A0AA97KPZ6</accession>
<dbReference type="Pfam" id="PF17921">
    <property type="entry name" value="Integrase_H2C2"/>
    <property type="match status" value="1"/>
</dbReference>
<dbReference type="FunFam" id="1.10.340.70:FF:000003">
    <property type="entry name" value="Protein CBG25708"/>
    <property type="match status" value="1"/>
</dbReference>
<dbReference type="InterPro" id="IPR001584">
    <property type="entry name" value="Integrase_cat-core"/>
</dbReference>
<dbReference type="FunFam" id="3.30.420.10:FF:000063">
    <property type="entry name" value="Retrovirus-related Pol polyprotein from transposon 297-like Protein"/>
    <property type="match status" value="1"/>
</dbReference>
<dbReference type="Gene3D" id="3.10.20.370">
    <property type="match status" value="1"/>
</dbReference>
<dbReference type="GO" id="GO:0003676">
    <property type="term" value="F:nucleic acid binding"/>
    <property type="evidence" value="ECO:0007669"/>
    <property type="project" value="InterPro"/>
</dbReference>
<feature type="region of interest" description="Disordered" evidence="4">
    <location>
        <begin position="166"/>
        <end position="223"/>
    </location>
</feature>
<reference evidence="8" key="1">
    <citation type="submission" date="2025-08" db="UniProtKB">
        <authorList>
            <consortium name="RefSeq"/>
        </authorList>
    </citation>
    <scope>IDENTIFICATION</scope>
    <source>
        <tissue evidence="8">Blood</tissue>
    </source>
</reference>
<dbReference type="GeneID" id="129323427"/>
<dbReference type="InterPro" id="IPR041588">
    <property type="entry name" value="Integrase_H2C2"/>
</dbReference>
<dbReference type="Proteomes" id="UP001190640">
    <property type="component" value="Chromosome 2"/>
</dbReference>
<dbReference type="SUPFAM" id="SSF53098">
    <property type="entry name" value="Ribonuclease H-like"/>
    <property type="match status" value="1"/>
</dbReference>
<dbReference type="EC" id="3.1.26.4" evidence="2"/>
<dbReference type="PANTHER" id="PTHR37984">
    <property type="entry name" value="PROTEIN CBG26694"/>
    <property type="match status" value="1"/>
</dbReference>
<dbReference type="RefSeq" id="XP_054825933.1">
    <property type="nucleotide sequence ID" value="XM_054969958.1"/>
</dbReference>
<organism evidence="7 8">
    <name type="scientific">Eublepharis macularius</name>
    <name type="common">Leopard gecko</name>
    <name type="synonym">Cyrtodactylus macularius</name>
    <dbReference type="NCBI Taxonomy" id="481883"/>
    <lineage>
        <taxon>Eukaryota</taxon>
        <taxon>Metazoa</taxon>
        <taxon>Chordata</taxon>
        <taxon>Craniata</taxon>
        <taxon>Vertebrata</taxon>
        <taxon>Euteleostomi</taxon>
        <taxon>Lepidosauria</taxon>
        <taxon>Squamata</taxon>
        <taxon>Bifurcata</taxon>
        <taxon>Gekkota</taxon>
        <taxon>Eublepharidae</taxon>
        <taxon>Eublepharinae</taxon>
        <taxon>Eublepharis</taxon>
    </lineage>
</organism>
<dbReference type="SUPFAM" id="SSF56672">
    <property type="entry name" value="DNA/RNA polymerases"/>
    <property type="match status" value="1"/>
</dbReference>
<dbReference type="InterPro" id="IPR043128">
    <property type="entry name" value="Rev_trsase/Diguanyl_cyclase"/>
</dbReference>
<dbReference type="InterPro" id="IPR012337">
    <property type="entry name" value="RNaseH-like_sf"/>
</dbReference>
<dbReference type="PROSITE" id="PS50994">
    <property type="entry name" value="INTEGRASE"/>
    <property type="match status" value="1"/>
</dbReference>
<comment type="similarity">
    <text evidence="1">Belongs to the beta type-B retroviral polymerase family. HERV class-II K(HML-2) pol subfamily.</text>
</comment>
<dbReference type="InterPro" id="IPR043502">
    <property type="entry name" value="DNA/RNA_pol_sf"/>
</dbReference>
<dbReference type="GO" id="GO:0004523">
    <property type="term" value="F:RNA-DNA hybrid ribonuclease activity"/>
    <property type="evidence" value="ECO:0007669"/>
    <property type="project" value="UniProtKB-EC"/>
</dbReference>
<sequence length="1353" mass="149920">MATAGHFGPFDSTSEDWESYIARFEFYLEANKLKDAELQRATFFSVCGKTTFEIARALVAPAQLQALAFSEIKDKLRDHFSPQPSEVASRHVFHKRDQSHSESVSNFVTALRKAARKCNFPDLENTLRDRLVCGLRDEKLQRRLFAKKMLTFKEALEEALAAETAERSTKEVWQSRSPTLAKRAEPIHHEGLASDTEEDDEVNRTQATRSRRSEQQQYRGPPCASCGGTHERRYCAFRDAECRACRRKGHIARACRTVRKGSSPLPRRPAEKGLRRSNECNAIEEHAVRTLVLSTKATVQPKIRVTVQIEGTPCEMEVDSGSALSIISKDLFDRVCTGGRSKRLEPSDLILTDFQGRRVPVAGVGLVKVSYKQFQGPLRVVVVKGRLTSLLGLDWFEALGIHVTGVQQVSQSGIRAVCEEFPGVFDGSLGCYKGLPVSFNLNAAAAPVRLKARRVPFALKPRIDEELDRLIAQGVLEPMSHACWETPIVTPIKANGDVRICADYKCTINKALQQHAYPVPVVSHLLAFLAGGRIFAKIDLAQAYQQLPVDEATAEAQTIVTHRGAFKVKRLQFGVSVAPGIFQGLMEGLLRGIPGVIPYFDDVLIAGSTPSELSDRLREVLRRLQDAGLKVKKEKCQFGVPRVEFLGFLINADGIHPTDSKVQAISQAPPPRSKKELQAFLGLLNFYHAFLPHKASLAEPLHRLLEKNAKWTWDRRHARAFTAVKELLSSEAVLTHFDESKPLILASDASLYGIGAVLSHRMPDGRETPIAYFSRSLSRAQRNYAQIDKEALALVAGVKKFHDYVYGRRFEITTDHKPLLGLLAADRQTPQVMSPRMLRWSVFLSAYDYQVSYRPGKAIGHADALSRLPLPEPADDPSPAHGVMQIEDLPQPPLVASDIAAHSAKDPTLSRVLNWVWRGWPAGGAEPELQPFHSCQLELSVHKGCLLWGSRVVVPPKLRQRVLEALHVGHPGIVKMKALARSYVWWLGIDREVEGWVRACQPCQEARPEMPQAPVRAWETTRTPWSRLHIDFAGPFQGHTFLVVVDSYSKWLEVVPVSAMTSGVVIRALRCLIATHGLPDTIVSDNAAQFTSREFQTFLENNAIRHVTSAPFHPSTNGQAERMVRSTKESLHKLGRGDFSQRLADLLLRQHITPHATTGRSPAELLMGWRLTTLLDRLHPDFAPDAKGETEAPDLPRAFQPGDRVYARNYGAGPVWIPATISRTTGPVSYEVANSKGKIYRRHIDKLRKRWPPREPERDGNLPPCVTETREVAGAATGSHPGGPGGSHDPLPMTHGAAGAAETTPSIPAGEPATDSEGPTAGSQNTEGLRRSQRVRQPPAFLGDYVWSGAPQA</sequence>
<evidence type="ECO:0000259" key="6">
    <source>
        <dbReference type="PROSITE" id="PS50994"/>
    </source>
</evidence>
<feature type="domain" description="Integrase catalytic" evidence="6">
    <location>
        <begin position="1020"/>
        <end position="1170"/>
    </location>
</feature>
<dbReference type="Pfam" id="PF00078">
    <property type="entry name" value="RVT_1"/>
    <property type="match status" value="1"/>
</dbReference>
<dbReference type="Gene3D" id="3.10.10.10">
    <property type="entry name" value="HIV Type 1 Reverse Transcriptase, subunit A, domain 1"/>
    <property type="match status" value="1"/>
</dbReference>
<dbReference type="PANTHER" id="PTHR37984:SF12">
    <property type="entry name" value="RIBONUCLEASE H"/>
    <property type="match status" value="1"/>
</dbReference>
<dbReference type="Gene3D" id="3.30.420.10">
    <property type="entry name" value="Ribonuclease H-like superfamily/Ribonuclease H"/>
    <property type="match status" value="1"/>
</dbReference>
<evidence type="ECO:0000313" key="8">
    <source>
        <dbReference type="RefSeq" id="XP_054825933.1"/>
    </source>
</evidence>
<dbReference type="CDD" id="cd09274">
    <property type="entry name" value="RNase_HI_RT_Ty3"/>
    <property type="match status" value="1"/>
</dbReference>
<dbReference type="InterPro" id="IPR041577">
    <property type="entry name" value="RT_RNaseH_2"/>
</dbReference>
<dbReference type="InterPro" id="IPR021109">
    <property type="entry name" value="Peptidase_aspartic_dom_sf"/>
</dbReference>
<feature type="domain" description="Reverse transcriptase" evidence="5">
    <location>
        <begin position="472"/>
        <end position="650"/>
    </location>
</feature>
<proteinExistence type="inferred from homology"/>
<keyword evidence="7" id="KW-1185">Reference proteome</keyword>
<dbReference type="InterPro" id="IPR036397">
    <property type="entry name" value="RNaseH_sf"/>
</dbReference>
<dbReference type="KEGG" id="emc:129323427"/>
<dbReference type="FunFam" id="3.30.70.270:FF:000026">
    <property type="entry name" value="Transposon Ty3-G Gag-Pol polyprotein"/>
    <property type="match status" value="1"/>
</dbReference>
<dbReference type="Gene3D" id="1.10.340.70">
    <property type="match status" value="1"/>
</dbReference>
<dbReference type="Gene3D" id="2.40.70.10">
    <property type="entry name" value="Acid Proteases"/>
    <property type="match status" value="1"/>
</dbReference>
<protein>
    <recommendedName>
        <fullName evidence="3">Gypsy retrotransposon integrase-like protein 1</fullName>
        <ecNumber evidence="2">3.1.26.4</ecNumber>
    </recommendedName>
</protein>
<name>A0AA97KPZ6_EUBMA</name>
<dbReference type="PROSITE" id="PS50878">
    <property type="entry name" value="RT_POL"/>
    <property type="match status" value="1"/>
</dbReference>
<feature type="compositionally biased region" description="Basic and acidic residues" evidence="4">
    <location>
        <begin position="182"/>
        <end position="192"/>
    </location>
</feature>
<dbReference type="SUPFAM" id="SSF50630">
    <property type="entry name" value="Acid proteases"/>
    <property type="match status" value="1"/>
</dbReference>
<evidence type="ECO:0000256" key="2">
    <source>
        <dbReference type="ARBA" id="ARBA00012180"/>
    </source>
</evidence>
<evidence type="ECO:0000256" key="3">
    <source>
        <dbReference type="ARBA" id="ARBA00039658"/>
    </source>
</evidence>
<dbReference type="GO" id="GO:0015074">
    <property type="term" value="P:DNA integration"/>
    <property type="evidence" value="ECO:0007669"/>
    <property type="project" value="InterPro"/>
</dbReference>
<evidence type="ECO:0000256" key="1">
    <source>
        <dbReference type="ARBA" id="ARBA00010879"/>
    </source>
</evidence>
<gene>
    <name evidence="8" type="primary">LOC129323427</name>
</gene>
<dbReference type="Pfam" id="PF17919">
    <property type="entry name" value="RT_RNaseH_2"/>
    <property type="match status" value="1"/>
</dbReference>
<dbReference type="FunFam" id="3.10.20.370:FF:000001">
    <property type="entry name" value="Retrovirus-related Pol polyprotein from transposon 17.6-like protein"/>
    <property type="match status" value="1"/>
</dbReference>
<dbReference type="InterPro" id="IPR000477">
    <property type="entry name" value="RT_dom"/>
</dbReference>
<dbReference type="Gene3D" id="3.30.70.270">
    <property type="match status" value="2"/>
</dbReference>